<dbReference type="Pfam" id="PF03544">
    <property type="entry name" value="TonB_C"/>
    <property type="match status" value="1"/>
</dbReference>
<evidence type="ECO:0000259" key="2">
    <source>
        <dbReference type="Pfam" id="PF03544"/>
    </source>
</evidence>
<gene>
    <name evidence="3" type="ORF">JIV24_09900</name>
</gene>
<keyword evidence="1" id="KW-0472">Membrane</keyword>
<dbReference type="SUPFAM" id="SSF49464">
    <property type="entry name" value="Carboxypeptidase regulatory domain-like"/>
    <property type="match status" value="1"/>
</dbReference>
<dbReference type="Gene3D" id="2.60.40.1120">
    <property type="entry name" value="Carboxypeptidase-like, regulatory domain"/>
    <property type="match status" value="1"/>
</dbReference>
<sequence>MKNKKQHKANHNSSDFLRYLNKEMSTKEAHNFERNLLNDDFEADALEGLASLNDNTLSEDLNILSTKITRQKRKQWKRPVFYAAASVIMFFGIISTLWLFLPNNPVMVSESTLPIDEPILKKQLEEQTQPADIRAEKGDNAEADIVYSASEPPSTSVTPDNKEDIISTKRNNLSQPLTTKKEFEIDREEELRLQIPNSRSSISRVEQEVMSVDYGTLEGGKIRGYASKSKSDELMVIRGKVADKNNKPLPGASIQLQGTELGTIANNEGHYQMYIPASDSSRPVNVSYAGFMPQETTALTRDSINFLLEEEYATLSEVITIEASDDEKKKVEEFIHASPIGGLDNYIEKIEENLRYPKNGTGKKEHVVLIISINHRGDIKNIEIKRSPGENYSIETIRAIRNGVNWQPATDKGFPVEDSIKLKLRFTPPEK</sequence>
<dbReference type="Proteomes" id="UP000605676">
    <property type="component" value="Unassembled WGS sequence"/>
</dbReference>
<organism evidence="3 4">
    <name type="scientific">Carboxylicivirga marina</name>
    <dbReference type="NCBI Taxonomy" id="2800988"/>
    <lineage>
        <taxon>Bacteria</taxon>
        <taxon>Pseudomonadati</taxon>
        <taxon>Bacteroidota</taxon>
        <taxon>Bacteroidia</taxon>
        <taxon>Marinilabiliales</taxon>
        <taxon>Marinilabiliaceae</taxon>
        <taxon>Carboxylicivirga</taxon>
    </lineage>
</organism>
<evidence type="ECO:0000313" key="3">
    <source>
        <dbReference type="EMBL" id="MBK3517643.1"/>
    </source>
</evidence>
<proteinExistence type="predicted"/>
<evidence type="ECO:0000313" key="4">
    <source>
        <dbReference type="Proteomes" id="UP000605676"/>
    </source>
</evidence>
<dbReference type="RefSeq" id="WP_200464873.1">
    <property type="nucleotide sequence ID" value="NZ_JAENRR010000019.1"/>
</dbReference>
<feature type="transmembrane region" description="Helical" evidence="1">
    <location>
        <begin position="80"/>
        <end position="101"/>
    </location>
</feature>
<keyword evidence="4" id="KW-1185">Reference proteome</keyword>
<name>A0ABS1HIY5_9BACT</name>
<keyword evidence="1" id="KW-1133">Transmembrane helix</keyword>
<feature type="domain" description="TonB C-terminal" evidence="2">
    <location>
        <begin position="362"/>
        <end position="427"/>
    </location>
</feature>
<dbReference type="Gene3D" id="3.30.1150.10">
    <property type="match status" value="1"/>
</dbReference>
<evidence type="ECO:0000256" key="1">
    <source>
        <dbReference type="SAM" id="Phobius"/>
    </source>
</evidence>
<dbReference type="SUPFAM" id="SSF74653">
    <property type="entry name" value="TolA/TonB C-terminal domain"/>
    <property type="match status" value="1"/>
</dbReference>
<dbReference type="Pfam" id="PF13715">
    <property type="entry name" value="CarbopepD_reg_2"/>
    <property type="match status" value="1"/>
</dbReference>
<dbReference type="EMBL" id="JAENRR010000019">
    <property type="protein sequence ID" value="MBK3517643.1"/>
    <property type="molecule type" value="Genomic_DNA"/>
</dbReference>
<dbReference type="InterPro" id="IPR008969">
    <property type="entry name" value="CarboxyPept-like_regulatory"/>
</dbReference>
<comment type="caution">
    <text evidence="3">The sequence shown here is derived from an EMBL/GenBank/DDBJ whole genome shotgun (WGS) entry which is preliminary data.</text>
</comment>
<keyword evidence="1" id="KW-0812">Transmembrane</keyword>
<dbReference type="InterPro" id="IPR037682">
    <property type="entry name" value="TonB_C"/>
</dbReference>
<protein>
    <submittedName>
        <fullName evidence="3">Carboxypeptidase-like regulatory domain-containing protein</fullName>
    </submittedName>
</protein>
<accession>A0ABS1HIY5</accession>
<reference evidence="3 4" key="1">
    <citation type="submission" date="2021-01" db="EMBL/GenBank/DDBJ databases">
        <title>Carboxyliciviraga sp.nov., isolated from coastal sediments.</title>
        <authorList>
            <person name="Lu D."/>
            <person name="Zhang T."/>
        </authorList>
    </citation>
    <scope>NUCLEOTIDE SEQUENCE [LARGE SCALE GENOMIC DNA]</scope>
    <source>
        <strain evidence="3 4">N1Y132</strain>
    </source>
</reference>